<gene>
    <name evidence="1" type="ORF">N1M2_28</name>
</gene>
<proteinExistence type="predicted"/>
<protein>
    <submittedName>
        <fullName evidence="1">Uncharacterized protein</fullName>
    </submittedName>
</protein>
<reference evidence="1 2" key="1">
    <citation type="submission" date="2019-11" db="EMBL/GenBank/DDBJ databases">
        <authorList>
            <person name="Lewis R."/>
            <person name="Clooney A.G."/>
            <person name="Stockdale S.R."/>
            <person name="Buttimer C."/>
            <person name="Draper L.A."/>
            <person name="Ross R.P."/>
            <person name="Hill C."/>
        </authorList>
    </citation>
    <scope>NUCLEOTIDE SEQUENCE [LARGE SCALE GENOMIC DNA]</scope>
</reference>
<name>A0A6B7ZFC1_9CAUD</name>
<dbReference type="Proteomes" id="UP000464669">
    <property type="component" value="Segment"/>
</dbReference>
<sequence>MFNIDKPTLFTAIAISLEPNLRDVEDKKPEYVKYFHVVLDMVLGVMNSKIRNIDDAIDEQYGLYPEDKNLPWLADTVRQLVVDIKCQFIQAGFDSRLKYKVVTRQIGIHTKLYGIAMDLDATLAAMADTLLDPKEDVDQTLIVSENPTYEQLEAAYNW</sequence>
<accession>A0A6B7ZFC1</accession>
<keyword evidence="2" id="KW-1185">Reference proteome</keyword>
<evidence type="ECO:0000313" key="1">
    <source>
        <dbReference type="EMBL" id="QGH71891.1"/>
    </source>
</evidence>
<dbReference type="EMBL" id="MN642089">
    <property type="protein sequence ID" value="QGH71891.1"/>
    <property type="molecule type" value="Genomic_DNA"/>
</dbReference>
<evidence type="ECO:0000313" key="2">
    <source>
        <dbReference type="Proteomes" id="UP000464669"/>
    </source>
</evidence>
<organism evidence="1 2">
    <name type="scientific">Klebsiella phage N1M2</name>
    <dbReference type="NCBI Taxonomy" id="2664939"/>
    <lineage>
        <taxon>Viruses</taxon>
        <taxon>Duplodnaviria</taxon>
        <taxon>Heunggongvirae</taxon>
        <taxon>Uroviricota</taxon>
        <taxon>Caudoviricetes</taxon>
        <taxon>Chimalliviridae</taxon>
        <taxon>Nimduovirus</taxon>
        <taxon>Nimduovirus N1M2</taxon>
    </lineage>
</organism>